<feature type="transmembrane region" description="Helical" evidence="1">
    <location>
        <begin position="6"/>
        <end position="25"/>
    </location>
</feature>
<evidence type="ECO:0000256" key="1">
    <source>
        <dbReference type="SAM" id="Phobius"/>
    </source>
</evidence>
<proteinExistence type="predicted"/>
<accession>A0A4R6U1L0</accession>
<evidence type="ECO:0000313" key="3">
    <source>
        <dbReference type="Proteomes" id="UP000295632"/>
    </source>
</evidence>
<evidence type="ECO:0000313" key="2">
    <source>
        <dbReference type="EMBL" id="TDQ39821.1"/>
    </source>
</evidence>
<dbReference type="EMBL" id="SNYJ01000007">
    <property type="protein sequence ID" value="TDQ39821.1"/>
    <property type="molecule type" value="Genomic_DNA"/>
</dbReference>
<name>A0A4R6U1L0_9BACI</name>
<keyword evidence="1" id="KW-0472">Membrane</keyword>
<gene>
    <name evidence="2" type="ORF">EV213_107189</name>
</gene>
<dbReference type="AlphaFoldDB" id="A0A4R6U1L0"/>
<keyword evidence="3" id="KW-1185">Reference proteome</keyword>
<organism evidence="2 3">
    <name type="scientific">Aureibacillus halotolerans</name>
    <dbReference type="NCBI Taxonomy" id="1508390"/>
    <lineage>
        <taxon>Bacteria</taxon>
        <taxon>Bacillati</taxon>
        <taxon>Bacillota</taxon>
        <taxon>Bacilli</taxon>
        <taxon>Bacillales</taxon>
        <taxon>Bacillaceae</taxon>
        <taxon>Aureibacillus</taxon>
    </lineage>
</organism>
<dbReference type="Proteomes" id="UP000295632">
    <property type="component" value="Unassembled WGS sequence"/>
</dbReference>
<comment type="caution">
    <text evidence="2">The sequence shown here is derived from an EMBL/GenBank/DDBJ whole genome shotgun (WGS) entry which is preliminary data.</text>
</comment>
<protein>
    <submittedName>
        <fullName evidence="2">Uncharacterized protein</fullName>
    </submittedName>
</protein>
<keyword evidence="1" id="KW-1133">Transmembrane helix</keyword>
<keyword evidence="1" id="KW-0812">Transmembrane</keyword>
<sequence>MAISCVTSPGIAIWIQFHLLIMFVLQNTEEIPYLYS</sequence>
<reference evidence="2 3" key="1">
    <citation type="submission" date="2019-03" db="EMBL/GenBank/DDBJ databases">
        <title>Genomic Encyclopedia of Type Strains, Phase IV (KMG-IV): sequencing the most valuable type-strain genomes for metagenomic binning, comparative biology and taxonomic classification.</title>
        <authorList>
            <person name="Goeker M."/>
        </authorList>
    </citation>
    <scope>NUCLEOTIDE SEQUENCE [LARGE SCALE GENOMIC DNA]</scope>
    <source>
        <strain evidence="2 3">DSM 28697</strain>
    </source>
</reference>